<dbReference type="EMBL" id="CP021425">
    <property type="protein sequence ID" value="ARU56349.1"/>
    <property type="molecule type" value="Genomic_DNA"/>
</dbReference>
<accession>A0A1Y0I825</accession>
<dbReference type="RefSeq" id="WP_087461345.1">
    <property type="nucleotide sequence ID" value="NZ_CP021425.1"/>
</dbReference>
<dbReference type="AlphaFoldDB" id="A0A1Y0I825"/>
<name>A0A1Y0I825_9GAMM</name>
<sequence length="134" mass="15685">MQQQQDRRRRQRLPWVNLSAKVKIKKTMFSSIWMEVKPFDFNQLGMGMTTTGQFEIGDTLAMTLVLNLDVGEMVVEDLPAIVRRKEQKAGLIHYGVEFDQSARFFKKAENVNNLDKLEQMLSRHSKIVDRIKDR</sequence>
<dbReference type="Proteomes" id="UP000196027">
    <property type="component" value="Chromosome"/>
</dbReference>
<evidence type="ECO:0000313" key="2">
    <source>
        <dbReference type="Proteomes" id="UP000196027"/>
    </source>
</evidence>
<protein>
    <recommendedName>
        <fullName evidence="3">PilZ domain-containing protein</fullName>
    </recommendedName>
</protein>
<evidence type="ECO:0000313" key="1">
    <source>
        <dbReference type="EMBL" id="ARU56349.1"/>
    </source>
</evidence>
<dbReference type="OrthoDB" id="6196119at2"/>
<reference evidence="1 2" key="1">
    <citation type="submission" date="2017-05" db="EMBL/GenBank/DDBJ databases">
        <title>Genomic insights into alkan degradation activity of Oleiphilus messinensis.</title>
        <authorList>
            <person name="Kozyavkin S.A."/>
            <person name="Slesarev A.I."/>
            <person name="Golyshin P.N."/>
            <person name="Korzhenkov A."/>
            <person name="Golyshina O.N."/>
            <person name="Toshchakov S.V."/>
        </authorList>
    </citation>
    <scope>NUCLEOTIDE SEQUENCE [LARGE SCALE GENOMIC DNA]</scope>
    <source>
        <strain evidence="1 2">ME102</strain>
    </source>
</reference>
<gene>
    <name evidence="1" type="ORF">OLMES_2286</name>
</gene>
<dbReference type="KEGG" id="ome:OLMES_2286"/>
<keyword evidence="2" id="KW-1185">Reference proteome</keyword>
<proteinExistence type="predicted"/>
<evidence type="ECO:0008006" key="3">
    <source>
        <dbReference type="Google" id="ProtNLM"/>
    </source>
</evidence>
<organism evidence="1 2">
    <name type="scientific">Oleiphilus messinensis</name>
    <dbReference type="NCBI Taxonomy" id="141451"/>
    <lineage>
        <taxon>Bacteria</taxon>
        <taxon>Pseudomonadati</taxon>
        <taxon>Pseudomonadota</taxon>
        <taxon>Gammaproteobacteria</taxon>
        <taxon>Oceanospirillales</taxon>
        <taxon>Oleiphilaceae</taxon>
        <taxon>Oleiphilus</taxon>
    </lineage>
</organism>